<reference evidence="4" key="2">
    <citation type="submission" date="2019-09" db="UniProtKB">
        <authorList>
            <consortium name="WormBaseParasite"/>
        </authorList>
    </citation>
    <scope>IDENTIFICATION</scope>
</reference>
<keyword evidence="1" id="KW-1133">Transmembrane helix</keyword>
<dbReference type="SUPFAM" id="SSF53850">
    <property type="entry name" value="Periplasmic binding protein-like II"/>
    <property type="match status" value="1"/>
</dbReference>
<dbReference type="PANTHER" id="PTHR22714">
    <property type="entry name" value="PROTEIN CBG02446-RELATED"/>
    <property type="match status" value="1"/>
</dbReference>
<organism evidence="2">
    <name type="scientific">Heligmosomoides polygyrus</name>
    <name type="common">Parasitic roundworm</name>
    <dbReference type="NCBI Taxonomy" id="6339"/>
    <lineage>
        <taxon>Eukaryota</taxon>
        <taxon>Metazoa</taxon>
        <taxon>Ecdysozoa</taxon>
        <taxon>Nematoda</taxon>
        <taxon>Chromadorea</taxon>
        <taxon>Rhabditida</taxon>
        <taxon>Rhabditina</taxon>
        <taxon>Rhabditomorpha</taxon>
        <taxon>Strongyloidea</taxon>
        <taxon>Heligmosomidae</taxon>
        <taxon>Heligmosomoides</taxon>
    </lineage>
</organism>
<keyword evidence="1" id="KW-0812">Transmembrane</keyword>
<gene>
    <name evidence="2" type="ORF">HPBE_LOCUS5112</name>
</gene>
<dbReference type="WBParaSite" id="HPBE_0000511101-mRNA-1">
    <property type="protein sequence ID" value="HPBE_0000511101-mRNA-1"/>
    <property type="gene ID" value="HPBE_0000511101"/>
</dbReference>
<proteinExistence type="predicted"/>
<evidence type="ECO:0000256" key="1">
    <source>
        <dbReference type="SAM" id="Phobius"/>
    </source>
</evidence>
<dbReference type="InterPro" id="IPR040128">
    <property type="entry name" value="T25E4.2-like"/>
</dbReference>
<feature type="transmembrane region" description="Helical" evidence="1">
    <location>
        <begin position="290"/>
        <end position="319"/>
    </location>
</feature>
<evidence type="ECO:0000313" key="4">
    <source>
        <dbReference type="WBParaSite" id="HPBE_0000511101-mRNA-1"/>
    </source>
</evidence>
<keyword evidence="3" id="KW-1185">Reference proteome</keyword>
<dbReference type="OrthoDB" id="5866581at2759"/>
<accession>A0A3P7XTS9</accession>
<feature type="transmembrane region" description="Helical" evidence="1">
    <location>
        <begin position="109"/>
        <end position="130"/>
    </location>
</feature>
<name>A0A3P7XTS9_HELPZ</name>
<evidence type="ECO:0000313" key="3">
    <source>
        <dbReference type="Proteomes" id="UP000050761"/>
    </source>
</evidence>
<dbReference type="Proteomes" id="UP000050761">
    <property type="component" value="Unassembled WGS sequence"/>
</dbReference>
<evidence type="ECO:0000313" key="2">
    <source>
        <dbReference type="EMBL" id="VDO63437.1"/>
    </source>
</evidence>
<dbReference type="PANTHER" id="PTHR22714:SF8">
    <property type="entry name" value="PROTEIN CBG02446"/>
    <property type="match status" value="1"/>
</dbReference>
<dbReference type="Gene3D" id="3.40.190.10">
    <property type="entry name" value="Periplasmic binding protein-like II"/>
    <property type="match status" value="1"/>
</dbReference>
<reference evidence="2 3" key="1">
    <citation type="submission" date="2018-11" db="EMBL/GenBank/DDBJ databases">
        <authorList>
            <consortium name="Pathogen Informatics"/>
        </authorList>
    </citation>
    <scope>NUCLEOTIDE SEQUENCE [LARGE SCALE GENOMIC DNA]</scope>
</reference>
<dbReference type="EMBL" id="UZAH01025415">
    <property type="protein sequence ID" value="VDO63437.1"/>
    <property type="molecule type" value="Genomic_DNA"/>
</dbReference>
<dbReference type="AlphaFoldDB" id="A0A3P7XTS9"/>
<keyword evidence="1" id="KW-0472">Membrane</keyword>
<sequence length="378" mass="43165">MTVRYNVTAVGYRRDFPYVNFDQCFSMSCPFPGAEVEFLRNSLRLFNATATVIPRSINSTQMIQMLHSGAADITFMSLIQSVDRMEKVDFTTPIGFLYPGYIVREASDLVTAIGLLLASILTVSVLLHFYSRALGSSQSSLSRFVFVTLQASRVQGWKCVVQEGSYTPFNYCKPHRCERLERLKDRFVNLKFDDSIVDILKLDRHFAFIALPNDIAPYPITVVDHRLSLLFVKDDVMAPQPLAYAVRNFQTIRKRYKSEYREYVDSHQRKDHTVLSLAHFQILFDVSIKAFGVAVIILVAGVFATPVLTRVFLSILIPLEGTETHSKRHEYSLVTFRVSDGFVSDKEFVSGEDSEAKRHKKTLRAGGWPQFTEQQRLR</sequence>
<protein>
    <submittedName>
        <fullName evidence="4">PBPb domain-containing protein</fullName>
    </submittedName>
</protein>